<proteinExistence type="predicted"/>
<name>A0A0A9GMG1_ARUDO</name>
<accession>A0A0A9GMG1</accession>
<evidence type="ECO:0000313" key="1">
    <source>
        <dbReference type="EMBL" id="JAE25642.1"/>
    </source>
</evidence>
<dbReference type="AlphaFoldDB" id="A0A0A9GMG1"/>
<sequence length="16" mass="1773">MLTAIVSSFRTCLAEM</sequence>
<organism evidence="1">
    <name type="scientific">Arundo donax</name>
    <name type="common">Giant reed</name>
    <name type="synonym">Donax arundinaceus</name>
    <dbReference type="NCBI Taxonomy" id="35708"/>
    <lineage>
        <taxon>Eukaryota</taxon>
        <taxon>Viridiplantae</taxon>
        <taxon>Streptophyta</taxon>
        <taxon>Embryophyta</taxon>
        <taxon>Tracheophyta</taxon>
        <taxon>Spermatophyta</taxon>
        <taxon>Magnoliopsida</taxon>
        <taxon>Liliopsida</taxon>
        <taxon>Poales</taxon>
        <taxon>Poaceae</taxon>
        <taxon>PACMAD clade</taxon>
        <taxon>Arundinoideae</taxon>
        <taxon>Arundineae</taxon>
        <taxon>Arundo</taxon>
    </lineage>
</organism>
<protein>
    <submittedName>
        <fullName evidence="1">Uncharacterized protein</fullName>
    </submittedName>
</protein>
<reference evidence="1" key="2">
    <citation type="journal article" date="2015" name="Data Brief">
        <title>Shoot transcriptome of the giant reed, Arundo donax.</title>
        <authorList>
            <person name="Barrero R.A."/>
            <person name="Guerrero F.D."/>
            <person name="Moolhuijzen P."/>
            <person name="Goolsby J.A."/>
            <person name="Tidwell J."/>
            <person name="Bellgard S.E."/>
            <person name="Bellgard M.I."/>
        </authorList>
    </citation>
    <scope>NUCLEOTIDE SEQUENCE</scope>
    <source>
        <tissue evidence="1">Shoot tissue taken approximately 20 cm above the soil surface</tissue>
    </source>
</reference>
<dbReference type="EMBL" id="GBRH01172254">
    <property type="protein sequence ID" value="JAE25642.1"/>
    <property type="molecule type" value="Transcribed_RNA"/>
</dbReference>
<reference evidence="1" key="1">
    <citation type="submission" date="2014-09" db="EMBL/GenBank/DDBJ databases">
        <authorList>
            <person name="Magalhaes I.L.F."/>
            <person name="Oliveira U."/>
            <person name="Santos F.R."/>
            <person name="Vidigal T.H.D.A."/>
            <person name="Brescovit A.D."/>
            <person name="Santos A.J."/>
        </authorList>
    </citation>
    <scope>NUCLEOTIDE SEQUENCE</scope>
    <source>
        <tissue evidence="1">Shoot tissue taken approximately 20 cm above the soil surface</tissue>
    </source>
</reference>